<dbReference type="PROSITE" id="PS00550">
    <property type="entry name" value="HEMERYTHRINS"/>
    <property type="match status" value="1"/>
</dbReference>
<reference evidence="7" key="2">
    <citation type="submission" date="2021-02" db="EMBL/GenBank/DDBJ databases">
        <title>Sulfurospirillum tamanensis sp. nov.</title>
        <authorList>
            <person name="Merkel A.Y."/>
        </authorList>
    </citation>
    <scope>NUCLEOTIDE SEQUENCE [LARGE SCALE GENOMIC DNA]</scope>
    <source>
        <strain evidence="7">T05b</strain>
    </source>
</reference>
<comment type="caution">
    <text evidence="6">The sequence shown here is derived from an EMBL/GenBank/DDBJ whole genome shotgun (WGS) entry which is preliminary data.</text>
</comment>
<evidence type="ECO:0000313" key="7">
    <source>
        <dbReference type="Proteomes" id="UP000703590"/>
    </source>
</evidence>
<evidence type="ECO:0000256" key="1">
    <source>
        <dbReference type="ARBA" id="ARBA00010587"/>
    </source>
</evidence>
<dbReference type="CDD" id="cd12107">
    <property type="entry name" value="Hemerythrin"/>
    <property type="match status" value="1"/>
</dbReference>
<dbReference type="PANTHER" id="PTHR37164">
    <property type="entry name" value="BACTERIOHEMERYTHRIN"/>
    <property type="match status" value="1"/>
</dbReference>
<dbReference type="InterPro" id="IPR016131">
    <property type="entry name" value="Haemerythrin_Fe_BS"/>
</dbReference>
<reference evidence="6 7" key="1">
    <citation type="submission" date="2021-02" db="EMBL/GenBank/DDBJ databases">
        <title>Sulfurospirillum tamanensis sp. nov.</title>
        <authorList>
            <person name="Frolova A."/>
            <person name="Merkel A."/>
            <person name="Slobodkin A."/>
        </authorList>
    </citation>
    <scope>NUCLEOTIDE SEQUENCE [LARGE SCALE GENOMIC DNA]</scope>
    <source>
        <strain evidence="6 7">T05b</strain>
    </source>
</reference>
<dbReference type="NCBIfam" id="TIGR02481">
    <property type="entry name" value="hemeryth_dom"/>
    <property type="match status" value="1"/>
</dbReference>
<reference evidence="6 7" key="3">
    <citation type="submission" date="2021-02" db="EMBL/GenBank/DDBJ databases">
        <authorList>
            <person name="Merkel A.Y."/>
        </authorList>
    </citation>
    <scope>NUCLEOTIDE SEQUENCE [LARGE SCALE GENOMIC DNA]</scope>
    <source>
        <strain evidence="6 7">T05b</strain>
    </source>
</reference>
<protein>
    <submittedName>
        <fullName evidence="6">Hemerythrin family protein</fullName>
    </submittedName>
</protein>
<dbReference type="InterPro" id="IPR035938">
    <property type="entry name" value="Hemerythrin-like_sf"/>
</dbReference>
<dbReference type="InterPro" id="IPR050669">
    <property type="entry name" value="Hemerythrin"/>
</dbReference>
<keyword evidence="3" id="KW-0479">Metal-binding</keyword>
<feature type="domain" description="Hemerythrin-like" evidence="5">
    <location>
        <begin position="14"/>
        <end position="122"/>
    </location>
</feature>
<keyword evidence="7" id="KW-1185">Reference proteome</keyword>
<keyword evidence="2" id="KW-0813">Transport</keyword>
<proteinExistence type="inferred from homology"/>
<accession>A0ABS2WTE9</accession>
<keyword evidence="2" id="KW-0561">Oxygen transport</keyword>
<evidence type="ECO:0000256" key="4">
    <source>
        <dbReference type="ARBA" id="ARBA00023004"/>
    </source>
</evidence>
<gene>
    <name evidence="6" type="ORF">JWV37_08960</name>
</gene>
<dbReference type="Proteomes" id="UP000703590">
    <property type="component" value="Unassembled WGS sequence"/>
</dbReference>
<dbReference type="Gene3D" id="1.20.120.50">
    <property type="entry name" value="Hemerythrin-like"/>
    <property type="match status" value="1"/>
</dbReference>
<dbReference type="InterPro" id="IPR012312">
    <property type="entry name" value="Hemerythrin-like"/>
</dbReference>
<dbReference type="InterPro" id="IPR012827">
    <property type="entry name" value="Hemerythrin_metal-bd"/>
</dbReference>
<dbReference type="SUPFAM" id="SSF47188">
    <property type="entry name" value="Hemerythrin-like"/>
    <property type="match status" value="1"/>
</dbReference>
<sequence length="148" mass="17722">MLPTWKPQYSVNHSLLDAQHQELFRLALEVYTLSPQRATKEKVRTLLKNFYMYMKEHFKEEEAYMEEIGYENREEHGALHADIIEAMNGILQQSHSFLEIQAALRKIVRVWLMEHILVHDMQYEKWRKAKRREEAQAKPIAPDEITDL</sequence>
<name>A0ABS2WTE9_9BACT</name>
<dbReference type="NCBIfam" id="NF033749">
    <property type="entry name" value="bact_hemeryth"/>
    <property type="match status" value="1"/>
</dbReference>
<keyword evidence="4" id="KW-0408">Iron</keyword>
<comment type="similarity">
    <text evidence="1">Belongs to the hemerythrin family.</text>
</comment>
<evidence type="ECO:0000313" key="6">
    <source>
        <dbReference type="EMBL" id="MBN2964911.1"/>
    </source>
</evidence>
<dbReference type="EMBL" id="JAFHKK010000019">
    <property type="protein sequence ID" value="MBN2964911.1"/>
    <property type="molecule type" value="Genomic_DNA"/>
</dbReference>
<evidence type="ECO:0000256" key="2">
    <source>
        <dbReference type="ARBA" id="ARBA00022621"/>
    </source>
</evidence>
<dbReference type="RefSeq" id="WP_205459458.1">
    <property type="nucleotide sequence ID" value="NZ_JAFHKK010000019.1"/>
</dbReference>
<dbReference type="Pfam" id="PF01814">
    <property type="entry name" value="Hemerythrin"/>
    <property type="match status" value="1"/>
</dbReference>
<evidence type="ECO:0000256" key="3">
    <source>
        <dbReference type="ARBA" id="ARBA00022723"/>
    </source>
</evidence>
<evidence type="ECO:0000259" key="5">
    <source>
        <dbReference type="Pfam" id="PF01814"/>
    </source>
</evidence>
<organism evidence="6 7">
    <name type="scientific">Sulfurospirillum tamanense</name>
    <dbReference type="NCBI Taxonomy" id="2813362"/>
    <lineage>
        <taxon>Bacteria</taxon>
        <taxon>Pseudomonadati</taxon>
        <taxon>Campylobacterota</taxon>
        <taxon>Epsilonproteobacteria</taxon>
        <taxon>Campylobacterales</taxon>
        <taxon>Sulfurospirillaceae</taxon>
        <taxon>Sulfurospirillum</taxon>
    </lineage>
</organism>
<dbReference type="PANTHER" id="PTHR37164:SF1">
    <property type="entry name" value="BACTERIOHEMERYTHRIN"/>
    <property type="match status" value="1"/>
</dbReference>